<dbReference type="AlphaFoldDB" id="A0A1D6F435"/>
<accession>A0A1D6F435</accession>
<dbReference type="PROSITE" id="PS51257">
    <property type="entry name" value="PROKAR_LIPOPROTEIN"/>
    <property type="match status" value="1"/>
</dbReference>
<organism evidence="1">
    <name type="scientific">Zea mays</name>
    <name type="common">Maize</name>
    <dbReference type="NCBI Taxonomy" id="4577"/>
    <lineage>
        <taxon>Eukaryota</taxon>
        <taxon>Viridiplantae</taxon>
        <taxon>Streptophyta</taxon>
        <taxon>Embryophyta</taxon>
        <taxon>Tracheophyta</taxon>
        <taxon>Spermatophyta</taxon>
        <taxon>Magnoliopsida</taxon>
        <taxon>Liliopsida</taxon>
        <taxon>Poales</taxon>
        <taxon>Poaceae</taxon>
        <taxon>PACMAD clade</taxon>
        <taxon>Panicoideae</taxon>
        <taxon>Andropogonodae</taxon>
        <taxon>Andropogoneae</taxon>
        <taxon>Tripsacinae</taxon>
        <taxon>Zea</taxon>
    </lineage>
</organism>
<gene>
    <name evidence="1" type="ORF">ZEAMMB73_Zm00001d007121</name>
</gene>
<sequence length="98" mass="10951">MNQMKLRRNSFSFVMTIRPSKEGINTNMLVSSCFIGLLVIWMAPVLSHRRGVEASQEIPKSANNHRSHMISAIVVSRALSSASILEQDSTTCFLDFHA</sequence>
<evidence type="ECO:0000313" key="1">
    <source>
        <dbReference type="EMBL" id="ONM26055.1"/>
    </source>
</evidence>
<dbReference type="EMBL" id="CM007648">
    <property type="protein sequence ID" value="ONM26055.1"/>
    <property type="molecule type" value="Genomic_DNA"/>
</dbReference>
<protein>
    <submittedName>
        <fullName evidence="1">CW-type Zinc Finger</fullName>
    </submittedName>
</protein>
<name>A0A1D6F435_MAIZE</name>
<reference evidence="1" key="1">
    <citation type="submission" date="2015-12" db="EMBL/GenBank/DDBJ databases">
        <title>Update maize B73 reference genome by single molecule sequencing technologies.</title>
        <authorList>
            <consortium name="Maize Genome Sequencing Project"/>
            <person name="Ware D."/>
        </authorList>
    </citation>
    <scope>NUCLEOTIDE SEQUENCE [LARGE SCALE GENOMIC DNA]</scope>
    <source>
        <tissue evidence="1">Seedling</tissue>
    </source>
</reference>
<proteinExistence type="predicted"/>